<dbReference type="Proteomes" id="UP000594014">
    <property type="component" value="Chromosome"/>
</dbReference>
<evidence type="ECO:0000313" key="1">
    <source>
        <dbReference type="EMBL" id="QOX65015.1"/>
    </source>
</evidence>
<sequence length="210" mass="23379">MNIADRIQSLRKTKGISQEELADQVGVSRQAVSKWESEQSTPDIEKIIIMSDYFGVTTDYLLKGIEPKADEIRKQPDAGVFSIVGTAFNFIGLIVAIMIWYEEQISSSVAVGLIIMVVGCVSFAIGQNMGAKETKAKAKKYFWLVNLWILILIPISICFNLLDGFFGGYVGFIAPYPQLGNSFKTYGLCWLLYFGICVVGDFFIIKKKKG</sequence>
<reference evidence="1" key="1">
    <citation type="submission" date="2019-08" db="EMBL/GenBank/DDBJ databases">
        <title>Genome sequence of Clostridiales bacterium MT110.</title>
        <authorList>
            <person name="Cao J."/>
        </authorList>
    </citation>
    <scope>NUCLEOTIDE SEQUENCE</scope>
    <source>
        <strain evidence="1">MT110</strain>
    </source>
</reference>
<keyword evidence="2" id="KW-1185">Reference proteome</keyword>
<proteinExistence type="predicted"/>
<protein>
    <submittedName>
        <fullName evidence="1">Helix-turn-helix transcriptional regulator</fullName>
    </submittedName>
</protein>
<evidence type="ECO:0000313" key="2">
    <source>
        <dbReference type="Proteomes" id="UP000594014"/>
    </source>
</evidence>
<accession>A0ACD1AEQ8</accession>
<name>A0ACD1AEQ8_9FIRM</name>
<dbReference type="EMBL" id="CP042469">
    <property type="protein sequence ID" value="QOX65015.1"/>
    <property type="molecule type" value="Genomic_DNA"/>
</dbReference>
<gene>
    <name evidence="1" type="ORF">FRZ06_17510</name>
</gene>
<organism evidence="1 2">
    <name type="scientific">Anoxybacterium hadale</name>
    <dbReference type="NCBI Taxonomy" id="3408580"/>
    <lineage>
        <taxon>Bacteria</taxon>
        <taxon>Bacillati</taxon>
        <taxon>Bacillota</taxon>
        <taxon>Clostridia</taxon>
        <taxon>Peptostreptococcales</taxon>
        <taxon>Anaerovoracaceae</taxon>
        <taxon>Anoxybacterium</taxon>
    </lineage>
</organism>